<keyword evidence="1" id="KW-0460">Magnesium</keyword>
<dbReference type="CDD" id="cd02194">
    <property type="entry name" value="ThiL"/>
    <property type="match status" value="1"/>
</dbReference>
<keyword evidence="1" id="KW-0784">Thiamine biosynthesis</keyword>
<gene>
    <name evidence="1" type="primary">thiL</name>
    <name evidence="4" type="ORF">M3A82_007620</name>
</gene>
<comment type="similarity">
    <text evidence="1">Belongs to the thiamine-monophosphate kinase family.</text>
</comment>
<dbReference type="EC" id="2.7.4.16" evidence="1"/>
<feature type="region of interest" description="Disordered" evidence="2">
    <location>
        <begin position="363"/>
        <end position="382"/>
    </location>
</feature>
<dbReference type="GO" id="GO:0000287">
    <property type="term" value="F:magnesium ion binding"/>
    <property type="evidence" value="ECO:0007669"/>
    <property type="project" value="UniProtKB-UniRule"/>
</dbReference>
<evidence type="ECO:0000313" key="5">
    <source>
        <dbReference type="Proteomes" id="UP001205867"/>
    </source>
</evidence>
<comment type="miscellaneous">
    <text evidence="1">Reaction mechanism of ThiL seems to utilize a direct, inline transfer of the gamma-phosphate of ATP to TMP rather than a phosphorylated enzyme intermediate.</text>
</comment>
<feature type="binding site" evidence="1">
    <location>
        <position position="99"/>
    </location>
    <ligand>
        <name>Mg(2+)</name>
        <dbReference type="ChEBI" id="CHEBI:18420"/>
        <label>4</label>
    </ligand>
</feature>
<feature type="binding site" evidence="1">
    <location>
        <begin position="149"/>
        <end position="150"/>
    </location>
    <ligand>
        <name>ATP</name>
        <dbReference type="ChEBI" id="CHEBI:30616"/>
    </ligand>
</feature>
<dbReference type="GO" id="GO:0009228">
    <property type="term" value="P:thiamine biosynthetic process"/>
    <property type="evidence" value="ECO:0007669"/>
    <property type="project" value="UniProtKB-KW"/>
</dbReference>
<feature type="binding site" evidence="1">
    <location>
        <position position="334"/>
    </location>
    <ligand>
        <name>substrate</name>
    </ligand>
</feature>
<sequence>MTVRDPAAAAGATVGDLTEAELLEVVLTGLAPAVRDGHWPAGTVAPGDDAALVPAPRGGTLISTDAMGEGTDFLHRWPAGPRTRGYDAGWKAVAQNLSDVNAMGGTASALVTALTLPPTTPVAWVRSFAAGIVGAVRHLGAPDCRVAGGDLGTGGRVHAAVTVLGDPHPGGVLCRTPAAADRDRVLAEGADLVHAQAMPGGPRAAAPPGPGWAAAGLALLLTDRAELERRADALPAADRPSPRELARAVRAQLRPRPPLALGPAAVTAGLLTLMDVSDGLGKDAHRMAAATGGAGPAPAPWLDEAWLAAAAEPLRRVAALAGTSPEALVTGGGEDYGLLGLAWPETELPRGFTRIGRLVPAGARQPAGHRPLPESGWDPFAG</sequence>
<dbReference type="GO" id="GO:0005524">
    <property type="term" value="F:ATP binding"/>
    <property type="evidence" value="ECO:0007669"/>
    <property type="project" value="UniProtKB-UniRule"/>
</dbReference>
<dbReference type="GO" id="GO:0009030">
    <property type="term" value="F:thiamine-phosphate kinase activity"/>
    <property type="evidence" value="ECO:0007669"/>
    <property type="project" value="UniProtKB-UniRule"/>
</dbReference>
<feature type="binding site" evidence="1">
    <location>
        <position position="49"/>
    </location>
    <ligand>
        <name>Mg(2+)</name>
        <dbReference type="ChEBI" id="CHEBI:18420"/>
        <label>4</label>
    </ligand>
</feature>
<dbReference type="InterPro" id="IPR006283">
    <property type="entry name" value="ThiL-like"/>
</dbReference>
<evidence type="ECO:0000256" key="2">
    <source>
        <dbReference type="SAM" id="MobiDB-lite"/>
    </source>
</evidence>
<reference evidence="4" key="1">
    <citation type="submission" date="2023-06" db="EMBL/GenBank/DDBJ databases">
        <title>lsaBGC provides a comprehensive framework for evolutionary analysis of biosynthetic gene clusters within focal taxa.</title>
        <authorList>
            <person name="Salamzade R."/>
            <person name="Sandstrom S."/>
            <person name="Kalan L.R."/>
        </authorList>
    </citation>
    <scope>NUCLEOTIDE SEQUENCE</scope>
    <source>
        <strain evidence="4">P3-SID899</strain>
    </source>
</reference>
<feature type="binding site" evidence="1">
    <location>
        <position position="72"/>
    </location>
    <ligand>
        <name>substrate</name>
    </ligand>
</feature>
<evidence type="ECO:0000256" key="1">
    <source>
        <dbReference type="HAMAP-Rule" id="MF_02128"/>
    </source>
</evidence>
<dbReference type="AlphaFoldDB" id="A0AAP3AHC5"/>
<feature type="binding site" evidence="1">
    <location>
        <position position="65"/>
    </location>
    <ligand>
        <name>Mg(2+)</name>
        <dbReference type="ChEBI" id="CHEBI:18420"/>
        <label>2</label>
    </ligand>
</feature>
<dbReference type="Gene3D" id="3.90.650.10">
    <property type="entry name" value="PurM-like C-terminal domain"/>
    <property type="match status" value="1"/>
</dbReference>
<keyword evidence="1" id="KW-0547">Nucleotide-binding</keyword>
<name>A0AAP3AHC5_MICLU</name>
<feature type="binding site" evidence="1">
    <location>
        <position position="150"/>
    </location>
    <ligand>
        <name>Mg(2+)</name>
        <dbReference type="ChEBI" id="CHEBI:18420"/>
        <label>1</label>
    </ligand>
</feature>
<evidence type="ECO:0000259" key="3">
    <source>
        <dbReference type="Pfam" id="PF00586"/>
    </source>
</evidence>
<comment type="catalytic activity">
    <reaction evidence="1">
        <text>thiamine phosphate + ATP = thiamine diphosphate + ADP</text>
        <dbReference type="Rhea" id="RHEA:15913"/>
        <dbReference type="ChEBI" id="CHEBI:30616"/>
        <dbReference type="ChEBI" id="CHEBI:37575"/>
        <dbReference type="ChEBI" id="CHEBI:58937"/>
        <dbReference type="ChEBI" id="CHEBI:456216"/>
        <dbReference type="EC" id="2.7.4.16"/>
    </reaction>
</comment>
<feature type="binding site" evidence="1">
    <location>
        <position position="277"/>
    </location>
    <ligand>
        <name>ATP</name>
        <dbReference type="ChEBI" id="CHEBI:30616"/>
    </ligand>
</feature>
<dbReference type="Proteomes" id="UP001205867">
    <property type="component" value="Unassembled WGS sequence"/>
</dbReference>
<feature type="domain" description="PurM-like N-terminal" evidence="3">
    <location>
        <begin position="47"/>
        <end position="165"/>
    </location>
</feature>
<feature type="binding site" evidence="1">
    <location>
        <position position="49"/>
    </location>
    <ligand>
        <name>Mg(2+)</name>
        <dbReference type="ChEBI" id="CHEBI:18420"/>
        <label>3</label>
    </ligand>
</feature>
<feature type="binding site" evidence="1">
    <location>
        <position position="65"/>
    </location>
    <ligand>
        <name>Mg(2+)</name>
        <dbReference type="ChEBI" id="CHEBI:18420"/>
        <label>1</label>
    </ligand>
</feature>
<accession>A0AAP3AHC5</accession>
<dbReference type="Pfam" id="PF00586">
    <property type="entry name" value="AIRS"/>
    <property type="match status" value="1"/>
</dbReference>
<dbReference type="PANTHER" id="PTHR30270:SF0">
    <property type="entry name" value="THIAMINE-MONOPHOSPHATE KINASE"/>
    <property type="match status" value="1"/>
</dbReference>
<dbReference type="PANTHER" id="PTHR30270">
    <property type="entry name" value="THIAMINE-MONOPHOSPHATE KINASE"/>
    <property type="match status" value="1"/>
</dbReference>
<comment type="caution">
    <text evidence="4">The sequence shown here is derived from an EMBL/GenBank/DDBJ whole genome shotgun (WGS) entry which is preliminary data.</text>
</comment>
<proteinExistence type="inferred from homology"/>
<dbReference type="SUPFAM" id="SSF55326">
    <property type="entry name" value="PurM N-terminal domain-like"/>
    <property type="match status" value="1"/>
</dbReference>
<dbReference type="SUPFAM" id="SSF56042">
    <property type="entry name" value="PurM C-terminal domain-like"/>
    <property type="match status" value="1"/>
</dbReference>
<dbReference type="HAMAP" id="MF_02128">
    <property type="entry name" value="TMP_kinase"/>
    <property type="match status" value="1"/>
</dbReference>
<feature type="binding site" evidence="1">
    <location>
        <position position="377"/>
    </location>
    <ligand>
        <name>substrate</name>
    </ligand>
</feature>
<organism evidence="4 5">
    <name type="scientific">Micrococcus luteus</name>
    <name type="common">Micrococcus lysodeikticus</name>
    <dbReference type="NCBI Taxonomy" id="1270"/>
    <lineage>
        <taxon>Bacteria</taxon>
        <taxon>Bacillati</taxon>
        <taxon>Actinomycetota</taxon>
        <taxon>Actinomycetes</taxon>
        <taxon>Micrococcales</taxon>
        <taxon>Micrococcaceae</taxon>
        <taxon>Micrococcus</taxon>
    </lineage>
</organism>
<feature type="binding site" evidence="1">
    <location>
        <position position="175"/>
    </location>
    <ligand>
        <name>ATP</name>
        <dbReference type="ChEBI" id="CHEBI:30616"/>
    </ligand>
</feature>
<feature type="binding site" evidence="1">
    <location>
        <position position="99"/>
    </location>
    <ligand>
        <name>Mg(2+)</name>
        <dbReference type="ChEBI" id="CHEBI:18420"/>
        <label>3</label>
    </ligand>
</feature>
<keyword evidence="1" id="KW-0808">Transferase</keyword>
<protein>
    <recommendedName>
        <fullName evidence="1">Thiamine-monophosphate kinase</fullName>
        <shortName evidence="1">TMP kinase</shortName>
        <shortName evidence="1">Thiamine-phosphate kinase</shortName>
        <ecNumber evidence="1">2.7.4.16</ecNumber>
    </recommendedName>
</protein>
<comment type="pathway">
    <text evidence="1">Cofactor biosynthesis; thiamine diphosphate biosynthesis; thiamine diphosphate from thiamine phosphate: step 1/1.</text>
</comment>
<dbReference type="GO" id="GO:0009229">
    <property type="term" value="P:thiamine diphosphate biosynthetic process"/>
    <property type="evidence" value="ECO:0007669"/>
    <property type="project" value="UniProtKB-UniRule"/>
</dbReference>
<dbReference type="InterPro" id="IPR036921">
    <property type="entry name" value="PurM-like_N_sf"/>
</dbReference>
<keyword evidence="1 4" id="KW-0418">Kinase</keyword>
<feature type="binding site" evidence="1">
    <location>
        <position position="64"/>
    </location>
    <ligand>
        <name>Mg(2+)</name>
        <dbReference type="ChEBI" id="CHEBI:18420"/>
        <label>1</label>
    </ligand>
</feature>
<keyword evidence="1" id="KW-0479">Metal-binding</keyword>
<dbReference type="EMBL" id="JALXKZ020000016">
    <property type="protein sequence ID" value="MCV7629205.1"/>
    <property type="molecule type" value="Genomic_DNA"/>
</dbReference>
<keyword evidence="1" id="KW-0067">ATP-binding</keyword>
<comment type="function">
    <text evidence="1">Catalyzes the ATP-dependent phosphorylation of thiamine-monophosphate (TMP) to form thiamine-pyrophosphate (TPP), the active form of vitamin B1.</text>
</comment>
<dbReference type="InterPro" id="IPR016188">
    <property type="entry name" value="PurM-like_N"/>
</dbReference>
<feature type="binding site" evidence="1">
    <location>
        <position position="278"/>
    </location>
    <ligand>
        <name>Mg(2+)</name>
        <dbReference type="ChEBI" id="CHEBI:18420"/>
        <label>5</label>
    </ligand>
</feature>
<dbReference type="Gene3D" id="3.30.1330.10">
    <property type="entry name" value="PurM-like, N-terminal domain"/>
    <property type="match status" value="1"/>
</dbReference>
<feature type="binding site" evidence="1">
    <location>
        <position position="275"/>
    </location>
    <ligand>
        <name>Mg(2+)</name>
        <dbReference type="ChEBI" id="CHEBI:18420"/>
        <label>3</label>
    </ligand>
</feature>
<dbReference type="InterPro" id="IPR036676">
    <property type="entry name" value="PurM-like_C_sf"/>
</dbReference>
<feature type="binding site" evidence="1">
    <location>
        <position position="63"/>
    </location>
    <ligand>
        <name>Mg(2+)</name>
        <dbReference type="ChEBI" id="CHEBI:18420"/>
        <label>4</label>
    </ligand>
</feature>
<evidence type="ECO:0000313" key="4">
    <source>
        <dbReference type="EMBL" id="MCV7629205.1"/>
    </source>
</evidence>
<comment type="caution">
    <text evidence="1">Lacks conserved residue(s) required for the propagation of feature annotation.</text>
</comment>
<feature type="binding site" evidence="1">
    <location>
        <position position="99"/>
    </location>
    <ligand>
        <name>Mg(2+)</name>
        <dbReference type="ChEBI" id="CHEBI:18420"/>
        <label>2</label>
    </ligand>
</feature>